<keyword evidence="2 5" id="KW-0808">Transferase</keyword>
<dbReference type="PANTHER" id="PTHR43300:SF10">
    <property type="entry name" value="2,3,4,5-TETRAHYDROPYRIDINE-2,6-DICARBOXYLATE N-ACETYLTRANSFERASE"/>
    <property type="match status" value="1"/>
</dbReference>
<dbReference type="Pfam" id="PF00132">
    <property type="entry name" value="Hexapep"/>
    <property type="match status" value="3"/>
</dbReference>
<dbReference type="InterPro" id="IPR001451">
    <property type="entry name" value="Hexapep"/>
</dbReference>
<gene>
    <name evidence="5" type="ORF">ENS19_06275</name>
</gene>
<reference evidence="5" key="1">
    <citation type="journal article" date="2020" name="mSystems">
        <title>Genome- and Community-Level Interaction Insights into Carbon Utilization and Element Cycling Functions of Hydrothermarchaeota in Hydrothermal Sediment.</title>
        <authorList>
            <person name="Zhou Z."/>
            <person name="Liu Y."/>
            <person name="Xu W."/>
            <person name="Pan J."/>
            <person name="Luo Z.H."/>
            <person name="Li M."/>
        </authorList>
    </citation>
    <scope>NUCLEOTIDE SEQUENCE [LARGE SCALE GENOMIC DNA]</scope>
    <source>
        <strain evidence="5">SpSt-468</strain>
    </source>
</reference>
<name>A0A7C3IXY9_9CREN</name>
<accession>A0A7C3IXY9</accession>
<organism evidence="5">
    <name type="scientific">Candidatus Methanomethylicus mesodigestus</name>
    <dbReference type="NCBI Taxonomy" id="1867258"/>
    <lineage>
        <taxon>Archaea</taxon>
        <taxon>Thermoproteota</taxon>
        <taxon>Methanosuratincolia</taxon>
        <taxon>Candidatus Methanomethylicales</taxon>
        <taxon>Candidatus Methanomethylicaceae</taxon>
        <taxon>Candidatus Methanomethylicus</taxon>
    </lineage>
</organism>
<dbReference type="PANTHER" id="PTHR43300">
    <property type="entry name" value="ACETYLTRANSFERASE"/>
    <property type="match status" value="1"/>
</dbReference>
<comment type="caution">
    <text evidence="5">The sequence shown here is derived from an EMBL/GenBank/DDBJ whole genome shotgun (WGS) entry which is preliminary data.</text>
</comment>
<dbReference type="CDD" id="cd03358">
    <property type="entry name" value="LbH_WxcM_N_like"/>
    <property type="match status" value="1"/>
</dbReference>
<evidence type="ECO:0000313" key="5">
    <source>
        <dbReference type="EMBL" id="HFK20874.1"/>
    </source>
</evidence>
<keyword evidence="4" id="KW-0457">Lysine biosynthesis</keyword>
<evidence type="ECO:0000256" key="4">
    <source>
        <dbReference type="ARBA" id="ARBA00023154"/>
    </source>
</evidence>
<protein>
    <submittedName>
        <fullName evidence="5">N-acetyltransferase</fullName>
    </submittedName>
</protein>
<dbReference type="AlphaFoldDB" id="A0A7C3IXY9"/>
<dbReference type="EMBL" id="DSTX01000011">
    <property type="protein sequence ID" value="HFK20874.1"/>
    <property type="molecule type" value="Genomic_DNA"/>
</dbReference>
<dbReference type="InterPro" id="IPR050179">
    <property type="entry name" value="Trans_hexapeptide_repeat"/>
</dbReference>
<evidence type="ECO:0000256" key="3">
    <source>
        <dbReference type="ARBA" id="ARBA00022915"/>
    </source>
</evidence>
<proteinExistence type="predicted"/>
<dbReference type="PROSITE" id="PS00101">
    <property type="entry name" value="HEXAPEP_TRANSFERASES"/>
    <property type="match status" value="1"/>
</dbReference>
<dbReference type="GO" id="GO:0016740">
    <property type="term" value="F:transferase activity"/>
    <property type="evidence" value="ECO:0007669"/>
    <property type="project" value="UniProtKB-KW"/>
</dbReference>
<evidence type="ECO:0000256" key="1">
    <source>
        <dbReference type="ARBA" id="ARBA00022605"/>
    </source>
</evidence>
<evidence type="ECO:0000256" key="2">
    <source>
        <dbReference type="ARBA" id="ARBA00022679"/>
    </source>
</evidence>
<dbReference type="SUPFAM" id="SSF51161">
    <property type="entry name" value="Trimeric LpxA-like enzymes"/>
    <property type="match status" value="1"/>
</dbReference>
<sequence>MFISKWALIDGAIEGEAVILGPSKIGVDTIIGHNAIIGYPIRKKIIELGNKSSFDRYDEKSDGAIIGKNCIIRPSSTIYEGVQVGDSVETGHCVMIREKTKIGRGTRIGTYSVIDGNVEIGDKNNIQTGVYMPPGTSVGSNIFIGPYVTVTNDKYPPSPKISGVTICDGAAIGCRAVLIAGVKIGERALVGAGAVVTRDVPAGAVVLGVPAKVVMSREEYDTKQRDYVGEP</sequence>
<dbReference type="Gene3D" id="2.160.10.10">
    <property type="entry name" value="Hexapeptide repeat proteins"/>
    <property type="match status" value="1"/>
</dbReference>
<dbReference type="InterPro" id="IPR011004">
    <property type="entry name" value="Trimer_LpxA-like_sf"/>
</dbReference>
<keyword evidence="3" id="KW-0220">Diaminopimelate biosynthesis</keyword>
<keyword evidence="1" id="KW-0028">Amino-acid biosynthesis</keyword>
<dbReference type="InterPro" id="IPR018357">
    <property type="entry name" value="Hexapep_transf_CS"/>
</dbReference>